<dbReference type="InterPro" id="IPR006842">
    <property type="entry name" value="Transposase_31"/>
</dbReference>
<protein>
    <submittedName>
        <fullName evidence="2">Rpn family recombination-promoting nuclease/putative transposase</fullName>
    </submittedName>
</protein>
<dbReference type="EMBL" id="JACADJ010000149">
    <property type="protein sequence ID" value="NWH06945.1"/>
    <property type="molecule type" value="Genomic_DNA"/>
</dbReference>
<dbReference type="PANTHER" id="PTHR34611">
    <property type="match status" value="1"/>
</dbReference>
<dbReference type="AlphaFoldDB" id="A0A850TBV0"/>
<accession>A0A850TBV0</accession>
<dbReference type="Pfam" id="PF04754">
    <property type="entry name" value="Transposase_31"/>
    <property type="match status" value="1"/>
</dbReference>
<dbReference type="GO" id="GO:1990238">
    <property type="term" value="F:double-stranded DNA endonuclease activity"/>
    <property type="evidence" value="ECO:0007669"/>
    <property type="project" value="TreeGrafter"/>
</dbReference>
<dbReference type="PANTHER" id="PTHR34611:SF2">
    <property type="entry name" value="INACTIVE RECOMBINATION-PROMOTING NUCLEASE-LIKE PROTEIN RPNE-RELATED"/>
    <property type="match status" value="1"/>
</dbReference>
<dbReference type="GO" id="GO:0006310">
    <property type="term" value="P:DNA recombination"/>
    <property type="evidence" value="ECO:0007669"/>
    <property type="project" value="TreeGrafter"/>
</dbReference>
<dbReference type="Proteomes" id="UP000553343">
    <property type="component" value="Unassembled WGS sequence"/>
</dbReference>
<reference evidence="2 3" key="1">
    <citation type="submission" date="2020-06" db="EMBL/GenBank/DDBJ databases">
        <title>High-quality draft genome of sulfate reducer Desulfobacter latus type strain AcrS2 isolated from marine sediment.</title>
        <authorList>
            <person name="Hoppe M."/>
            <person name="Larsen C.K."/>
            <person name="Marshall I.P.G."/>
            <person name="Schramm A."/>
            <person name="Marietou A.G."/>
        </authorList>
    </citation>
    <scope>NUCLEOTIDE SEQUENCE [LARGE SCALE GENOMIC DNA]</scope>
    <source>
        <strain evidence="2 3">AcRS2</strain>
    </source>
</reference>
<name>A0A850TBV0_9BACT</name>
<dbReference type="InterPro" id="IPR051699">
    <property type="entry name" value="Rpn/YhgA-like_nuclease"/>
</dbReference>
<dbReference type="RefSeq" id="WP_178368388.1">
    <property type="nucleotide sequence ID" value="NZ_JACADJ010000149.1"/>
</dbReference>
<evidence type="ECO:0000259" key="1">
    <source>
        <dbReference type="Pfam" id="PF04754"/>
    </source>
</evidence>
<proteinExistence type="predicted"/>
<evidence type="ECO:0000313" key="3">
    <source>
        <dbReference type="Proteomes" id="UP000553343"/>
    </source>
</evidence>
<organism evidence="2 3">
    <name type="scientific">Desulfobacter latus</name>
    <dbReference type="NCBI Taxonomy" id="2292"/>
    <lineage>
        <taxon>Bacteria</taxon>
        <taxon>Pseudomonadati</taxon>
        <taxon>Thermodesulfobacteriota</taxon>
        <taxon>Desulfobacteria</taxon>
        <taxon>Desulfobacterales</taxon>
        <taxon>Desulfobacteraceae</taxon>
        <taxon>Desulfobacter</taxon>
    </lineage>
</organism>
<keyword evidence="3" id="KW-1185">Reference proteome</keyword>
<sequence length="105" mass="12282">MTDDKNNSKVVNPHDKVFREVYSDKENARSLLAEKLPDNVLKLVDLNTLEISKDSFIEKELADYYSDILYRVDLTGGSQGVIYVLFEHKSYYDKFVHLQLLEYMV</sequence>
<evidence type="ECO:0000313" key="2">
    <source>
        <dbReference type="EMBL" id="NWH06945.1"/>
    </source>
</evidence>
<comment type="caution">
    <text evidence="2">The sequence shown here is derived from an EMBL/GenBank/DDBJ whole genome shotgun (WGS) entry which is preliminary data.</text>
</comment>
<feature type="domain" description="Transposase (putative) YhgA-like" evidence="1">
    <location>
        <begin position="12"/>
        <end position="105"/>
    </location>
</feature>
<feature type="non-terminal residue" evidence="2">
    <location>
        <position position="105"/>
    </location>
</feature>
<gene>
    <name evidence="2" type="ORF">HXW94_18525</name>
</gene>